<evidence type="ECO:0000313" key="2">
    <source>
        <dbReference type="EMBL" id="MFC5521701.1"/>
    </source>
</evidence>
<evidence type="ECO:0000313" key="3">
    <source>
        <dbReference type="Proteomes" id="UP001596084"/>
    </source>
</evidence>
<keyword evidence="3" id="KW-1185">Reference proteome</keyword>
<sequence>MQRRTLLRLGALSAAALAAAGGFASLWQPGWQGGALSSGGREVFAAVGLAVLDKSLPAEAAARQAALKGLLGRVDALVRALPPHAQGELSQLLSLLASSAGRRTLAGLRPPWPEASVAQLQQALQGMRLSGLALRQQAYGALHDITAGAYFSDEASWPLLGYPGPQNI</sequence>
<feature type="signal peptide" evidence="1">
    <location>
        <begin position="1"/>
        <end position="18"/>
    </location>
</feature>
<evidence type="ECO:0008006" key="4">
    <source>
        <dbReference type="Google" id="ProtNLM"/>
    </source>
</evidence>
<dbReference type="EMBL" id="JBHSMX010000020">
    <property type="protein sequence ID" value="MFC5521701.1"/>
    <property type="molecule type" value="Genomic_DNA"/>
</dbReference>
<comment type="caution">
    <text evidence="2">The sequence shown here is derived from an EMBL/GenBank/DDBJ whole genome shotgun (WGS) entry which is preliminary data.</text>
</comment>
<organism evidence="2 3">
    <name type="scientific">Polaromonas jejuensis</name>
    <dbReference type="NCBI Taxonomy" id="457502"/>
    <lineage>
        <taxon>Bacteria</taxon>
        <taxon>Pseudomonadati</taxon>
        <taxon>Pseudomonadota</taxon>
        <taxon>Betaproteobacteria</taxon>
        <taxon>Burkholderiales</taxon>
        <taxon>Comamonadaceae</taxon>
        <taxon>Polaromonas</taxon>
    </lineage>
</organism>
<feature type="chain" id="PRO_5046989746" description="Twin-arginine translocation pathway signal protein" evidence="1">
    <location>
        <begin position="19"/>
        <end position="168"/>
    </location>
</feature>
<gene>
    <name evidence="2" type="ORF">ACFPP7_12355</name>
</gene>
<protein>
    <recommendedName>
        <fullName evidence="4">Twin-arginine translocation pathway signal protein</fullName>
    </recommendedName>
</protein>
<evidence type="ECO:0000256" key="1">
    <source>
        <dbReference type="SAM" id="SignalP"/>
    </source>
</evidence>
<keyword evidence="1" id="KW-0732">Signal</keyword>
<name>A0ABW0QA33_9BURK</name>
<reference evidence="3" key="1">
    <citation type="journal article" date="2019" name="Int. J. Syst. Evol. Microbiol.">
        <title>The Global Catalogue of Microorganisms (GCM) 10K type strain sequencing project: providing services to taxonomists for standard genome sequencing and annotation.</title>
        <authorList>
            <consortium name="The Broad Institute Genomics Platform"/>
            <consortium name="The Broad Institute Genome Sequencing Center for Infectious Disease"/>
            <person name="Wu L."/>
            <person name="Ma J."/>
        </authorList>
    </citation>
    <scope>NUCLEOTIDE SEQUENCE [LARGE SCALE GENOMIC DNA]</scope>
    <source>
        <strain evidence="3">CGMCC 4.7277</strain>
    </source>
</reference>
<dbReference type="Proteomes" id="UP001596084">
    <property type="component" value="Unassembled WGS sequence"/>
</dbReference>
<dbReference type="RefSeq" id="WP_068835034.1">
    <property type="nucleotide sequence ID" value="NZ_JBHSMX010000020.1"/>
</dbReference>
<accession>A0ABW0QA33</accession>
<proteinExistence type="predicted"/>